<accession>X0TY17</accession>
<proteinExistence type="predicted"/>
<feature type="non-terminal residue" evidence="1">
    <location>
        <position position="100"/>
    </location>
</feature>
<protein>
    <submittedName>
        <fullName evidence="1">Uncharacterized protein</fullName>
    </submittedName>
</protein>
<reference evidence="1" key="1">
    <citation type="journal article" date="2014" name="Front. Microbiol.">
        <title>High frequency of phylogenetically diverse reductive dehalogenase-homologous genes in deep subseafloor sedimentary metagenomes.</title>
        <authorList>
            <person name="Kawai M."/>
            <person name="Futagami T."/>
            <person name="Toyoda A."/>
            <person name="Takaki Y."/>
            <person name="Nishi S."/>
            <person name="Hori S."/>
            <person name="Arai W."/>
            <person name="Tsubouchi T."/>
            <person name="Morono Y."/>
            <person name="Uchiyama I."/>
            <person name="Ito T."/>
            <person name="Fujiyama A."/>
            <person name="Inagaki F."/>
            <person name="Takami H."/>
        </authorList>
    </citation>
    <scope>NUCLEOTIDE SEQUENCE</scope>
    <source>
        <strain evidence="1">Expedition CK06-06</strain>
    </source>
</reference>
<comment type="caution">
    <text evidence="1">The sequence shown here is derived from an EMBL/GenBank/DDBJ whole genome shotgun (WGS) entry which is preliminary data.</text>
</comment>
<organism evidence="1">
    <name type="scientific">marine sediment metagenome</name>
    <dbReference type="NCBI Taxonomy" id="412755"/>
    <lineage>
        <taxon>unclassified sequences</taxon>
        <taxon>metagenomes</taxon>
        <taxon>ecological metagenomes</taxon>
    </lineage>
</organism>
<sequence length="100" mass="11082">MNEETCCTDIPIKGLGAVECIDFIPSQETFTTDGEYLYSESIKCGKLTGISTHLNDNLSPIVVMNGLTIKSKQKVSLEMSIHDNPRLFALLKTKFVINNN</sequence>
<dbReference type="AlphaFoldDB" id="X0TY17"/>
<name>X0TY17_9ZZZZ</name>
<evidence type="ECO:0000313" key="1">
    <source>
        <dbReference type="EMBL" id="GAF98199.1"/>
    </source>
</evidence>
<dbReference type="EMBL" id="BARS01013598">
    <property type="protein sequence ID" value="GAF98199.1"/>
    <property type="molecule type" value="Genomic_DNA"/>
</dbReference>
<gene>
    <name evidence="1" type="ORF">S01H1_23509</name>
</gene>